<accession>A0ABT2SL58</accession>
<reference evidence="2 3" key="1">
    <citation type="journal article" date="2021" name="ISME Commun">
        <title>Automated analysis of genomic sequences facilitates high-throughput and comprehensive description of bacteria.</title>
        <authorList>
            <person name="Hitch T.C.A."/>
        </authorList>
    </citation>
    <scope>NUCLEOTIDE SEQUENCE [LARGE SCALE GENOMIC DNA]</scope>
    <source>
        <strain evidence="2 3">Sanger_29</strain>
    </source>
</reference>
<organism evidence="2 3">
    <name type="scientific">Muricoprocola aceti</name>
    <dbReference type="NCBI Taxonomy" id="2981772"/>
    <lineage>
        <taxon>Bacteria</taxon>
        <taxon>Bacillati</taxon>
        <taxon>Bacillota</taxon>
        <taxon>Clostridia</taxon>
        <taxon>Lachnospirales</taxon>
        <taxon>Lachnospiraceae</taxon>
        <taxon>Muricoprocola</taxon>
    </lineage>
</organism>
<proteinExistence type="predicted"/>
<protein>
    <submittedName>
        <fullName evidence="2">Uncharacterized protein</fullName>
    </submittedName>
</protein>
<keyword evidence="3" id="KW-1185">Reference proteome</keyword>
<evidence type="ECO:0000313" key="2">
    <source>
        <dbReference type="EMBL" id="MCU6725237.1"/>
    </source>
</evidence>
<keyword evidence="1" id="KW-0472">Membrane</keyword>
<dbReference type="EMBL" id="JAOQKE010000007">
    <property type="protein sequence ID" value="MCU6725237.1"/>
    <property type="molecule type" value="Genomic_DNA"/>
</dbReference>
<sequence length="50" mass="5895">MKNKEKNFTDEIVCMVYCSYGAMILLMAAKEKCRRVYGREHKESDLCDRS</sequence>
<dbReference type="Proteomes" id="UP001652338">
    <property type="component" value="Unassembled WGS sequence"/>
</dbReference>
<evidence type="ECO:0000313" key="3">
    <source>
        <dbReference type="Proteomes" id="UP001652338"/>
    </source>
</evidence>
<evidence type="ECO:0000256" key="1">
    <source>
        <dbReference type="SAM" id="Phobius"/>
    </source>
</evidence>
<keyword evidence="1" id="KW-1133">Transmembrane helix</keyword>
<name>A0ABT2SL58_9FIRM</name>
<keyword evidence="1" id="KW-0812">Transmembrane</keyword>
<gene>
    <name evidence="2" type="ORF">OCV47_07730</name>
</gene>
<dbReference type="RefSeq" id="WP_262654583.1">
    <property type="nucleotide sequence ID" value="NZ_JAOQKE010000007.1"/>
</dbReference>
<comment type="caution">
    <text evidence="2">The sequence shown here is derived from an EMBL/GenBank/DDBJ whole genome shotgun (WGS) entry which is preliminary data.</text>
</comment>
<feature type="transmembrane region" description="Helical" evidence="1">
    <location>
        <begin position="12"/>
        <end position="29"/>
    </location>
</feature>